<dbReference type="SMART" id="SM00360">
    <property type="entry name" value="RRM"/>
    <property type="match status" value="1"/>
</dbReference>
<reference evidence="5" key="2">
    <citation type="submission" date="2025-09" db="UniProtKB">
        <authorList>
            <consortium name="Ensembl"/>
        </authorList>
    </citation>
    <scope>IDENTIFICATION</scope>
</reference>
<evidence type="ECO:0000313" key="5">
    <source>
        <dbReference type="Ensembl" id="ENSCAFP00020023143.1"/>
    </source>
</evidence>
<dbReference type="Ensembl" id="ENSCAFT00020026770.1">
    <property type="protein sequence ID" value="ENSCAFP00020023143.1"/>
    <property type="gene ID" value="ENSCAFG00020018264.1"/>
</dbReference>
<evidence type="ECO:0000256" key="1">
    <source>
        <dbReference type="ARBA" id="ARBA00022737"/>
    </source>
</evidence>
<name>A0A8C0L0U5_CANLU</name>
<dbReference type="Pfam" id="PF00076">
    <property type="entry name" value="RRM_1"/>
    <property type="match status" value="1"/>
</dbReference>
<dbReference type="CDD" id="cd12635">
    <property type="entry name" value="RRM2_CELF3_4_5_6"/>
    <property type="match status" value="1"/>
</dbReference>
<evidence type="ECO:0000256" key="2">
    <source>
        <dbReference type="ARBA" id="ARBA00022884"/>
    </source>
</evidence>
<dbReference type="InterPro" id="IPR000504">
    <property type="entry name" value="RRM_dom"/>
</dbReference>
<keyword evidence="2 3" id="KW-0694">RNA-binding</keyword>
<proteinExistence type="predicted"/>
<gene>
    <name evidence="5" type="primary">CELF5</name>
</gene>
<reference evidence="5" key="1">
    <citation type="submission" date="2025-08" db="UniProtKB">
        <authorList>
            <consortium name="Ensembl"/>
        </authorList>
    </citation>
    <scope>IDENTIFICATION</scope>
</reference>
<organism evidence="5 6">
    <name type="scientific">Canis lupus dingo</name>
    <name type="common">dingo</name>
    <dbReference type="NCBI Taxonomy" id="286419"/>
    <lineage>
        <taxon>Eukaryota</taxon>
        <taxon>Metazoa</taxon>
        <taxon>Chordata</taxon>
        <taxon>Craniata</taxon>
        <taxon>Vertebrata</taxon>
        <taxon>Euteleostomi</taxon>
        <taxon>Mammalia</taxon>
        <taxon>Eutheria</taxon>
        <taxon>Laurasiatheria</taxon>
        <taxon>Carnivora</taxon>
        <taxon>Caniformia</taxon>
        <taxon>Canidae</taxon>
        <taxon>Canis</taxon>
    </lineage>
</organism>
<dbReference type="InterPro" id="IPR035979">
    <property type="entry name" value="RBD_domain_sf"/>
</dbReference>
<dbReference type="GO" id="GO:0003723">
    <property type="term" value="F:RNA binding"/>
    <property type="evidence" value="ECO:0007669"/>
    <property type="project" value="UniProtKB-UniRule"/>
</dbReference>
<evidence type="ECO:0000259" key="4">
    <source>
        <dbReference type="PROSITE" id="PS50102"/>
    </source>
</evidence>
<evidence type="ECO:0000313" key="6">
    <source>
        <dbReference type="Proteomes" id="UP000694391"/>
    </source>
</evidence>
<dbReference type="Gene3D" id="3.30.70.330">
    <property type="match status" value="1"/>
</dbReference>
<dbReference type="FunFam" id="3.30.70.330:FF:000007">
    <property type="entry name" value="CUGBP Elav-like family member 4 isoform 3"/>
    <property type="match status" value="1"/>
</dbReference>
<evidence type="ECO:0000256" key="3">
    <source>
        <dbReference type="PROSITE-ProRule" id="PRU00176"/>
    </source>
</evidence>
<dbReference type="PROSITE" id="PS50102">
    <property type="entry name" value="RRM"/>
    <property type="match status" value="1"/>
</dbReference>
<keyword evidence="1" id="KW-0677">Repeat</keyword>
<protein>
    <submittedName>
        <fullName evidence="5">CUGBP Elav-like family member 5</fullName>
    </submittedName>
</protein>
<dbReference type="SUPFAM" id="SSF54928">
    <property type="entry name" value="RNA-binding domain, RBD"/>
    <property type="match status" value="1"/>
</dbReference>
<sequence>MARPIQVKPADSESRGGRDRKLFVGMLNKQQSEEDVLRLFQPFGVIDECTVLRGPDGSSKGCAFVKFSSHTEAQAAIHALHGSQTMPGASSSLVVKFADTDKERTLRRMQQMVGQLGILTPSLTLPFSPYSAYAQAVKPRSTRLLLAWGQDAPFQTFVRDTSEQNKTKDRTLIKTVAQCHACEQVQKNPQ</sequence>
<accession>A0A8C0L0U5</accession>
<dbReference type="GeneTree" id="ENSGT00940000154201"/>
<keyword evidence="6" id="KW-1185">Reference proteome</keyword>
<dbReference type="AlphaFoldDB" id="A0A8C0L0U5"/>
<dbReference type="Proteomes" id="UP000694391">
    <property type="component" value="Unplaced"/>
</dbReference>
<dbReference type="InterPro" id="IPR012677">
    <property type="entry name" value="Nucleotide-bd_a/b_plait_sf"/>
</dbReference>
<feature type="domain" description="RRM" evidence="4">
    <location>
        <begin position="20"/>
        <end position="100"/>
    </location>
</feature>
<dbReference type="PANTHER" id="PTHR24012">
    <property type="entry name" value="RNA BINDING PROTEIN"/>
    <property type="match status" value="1"/>
</dbReference>